<proteinExistence type="predicted"/>
<feature type="region of interest" description="Disordered" evidence="1">
    <location>
        <begin position="1"/>
        <end position="23"/>
    </location>
</feature>
<feature type="region of interest" description="Disordered" evidence="1">
    <location>
        <begin position="56"/>
        <end position="106"/>
    </location>
</feature>
<keyword evidence="3" id="KW-1185">Reference proteome</keyword>
<dbReference type="Proteomes" id="UP000218209">
    <property type="component" value="Unassembled WGS sequence"/>
</dbReference>
<dbReference type="EMBL" id="KV918890">
    <property type="protein sequence ID" value="OSX75793.1"/>
    <property type="molecule type" value="Genomic_DNA"/>
</dbReference>
<evidence type="ECO:0000256" key="1">
    <source>
        <dbReference type="SAM" id="MobiDB-lite"/>
    </source>
</evidence>
<accession>A0A1X6P579</accession>
<feature type="compositionally biased region" description="Low complexity" evidence="1">
    <location>
        <begin position="65"/>
        <end position="85"/>
    </location>
</feature>
<organism evidence="2 3">
    <name type="scientific">Porphyra umbilicalis</name>
    <name type="common">Purple laver</name>
    <name type="synonym">Red alga</name>
    <dbReference type="NCBI Taxonomy" id="2786"/>
    <lineage>
        <taxon>Eukaryota</taxon>
        <taxon>Rhodophyta</taxon>
        <taxon>Bangiophyceae</taxon>
        <taxon>Bangiales</taxon>
        <taxon>Bangiaceae</taxon>
        <taxon>Porphyra</taxon>
    </lineage>
</organism>
<protein>
    <submittedName>
        <fullName evidence="2">Uncharacterized protein</fullName>
    </submittedName>
</protein>
<gene>
    <name evidence="2" type="ORF">BU14_0220s0024</name>
</gene>
<sequence length="302" mass="31353">MAPIRSSAPQEASNGHRRAKKRDVHTDPLAGLCAAAQAAVGVAALARPARCRGLVGTAAGGGGARSARPIASAARTASRPSTESAPADGRDRRRTSGRGGIFLPNAPLRADPAPSGAIMKIALAEDGLLGFSFQDRLRVLATTRRVMRSNLKLGITFTRQTAAGQQRAIKALEAAEPPLTLYIGSWGACLPLPRALANTKRPDDIDDDSSAQVTQGPVRGAAFEAVPQRATLLPGEGGGEWGACVSCRGHGRSALAQAASGDSCVTEGRRQRGHGRRKDPAGRQEPAASAVQRQLDMLAELD</sequence>
<reference evidence="2 3" key="1">
    <citation type="submission" date="2017-03" db="EMBL/GenBank/DDBJ databases">
        <title>WGS assembly of Porphyra umbilicalis.</title>
        <authorList>
            <person name="Brawley S.H."/>
            <person name="Blouin N.A."/>
            <person name="Ficko-Blean E."/>
            <person name="Wheeler G.L."/>
            <person name="Lohr M."/>
            <person name="Goodson H.V."/>
            <person name="Jenkins J.W."/>
            <person name="Blaby-Haas C.E."/>
            <person name="Helliwell K.E."/>
            <person name="Chan C."/>
            <person name="Marriage T."/>
            <person name="Bhattacharya D."/>
            <person name="Klein A.S."/>
            <person name="Badis Y."/>
            <person name="Brodie J."/>
            <person name="Cao Y."/>
            <person name="Collen J."/>
            <person name="Dittami S.M."/>
            <person name="Gachon C.M."/>
            <person name="Green B.R."/>
            <person name="Karpowicz S."/>
            <person name="Kim J.W."/>
            <person name="Kudahl U."/>
            <person name="Lin S."/>
            <person name="Michel G."/>
            <person name="Mittag M."/>
            <person name="Olson B.J."/>
            <person name="Pangilinan J."/>
            <person name="Peng Y."/>
            <person name="Qiu H."/>
            <person name="Shu S."/>
            <person name="Singer J.T."/>
            <person name="Smith A.G."/>
            <person name="Sprecher B.N."/>
            <person name="Wagner V."/>
            <person name="Wang W."/>
            <person name="Wang Z.-Y."/>
            <person name="Yan J."/>
            <person name="Yarish C."/>
            <person name="Zoeuner-Riek S."/>
            <person name="Zhuang Y."/>
            <person name="Zou Y."/>
            <person name="Lindquist E.A."/>
            <person name="Grimwood J."/>
            <person name="Barry K."/>
            <person name="Rokhsar D.S."/>
            <person name="Schmutz J."/>
            <person name="Stiller J.W."/>
            <person name="Grossman A.R."/>
            <person name="Prochnik S.E."/>
        </authorList>
    </citation>
    <scope>NUCLEOTIDE SEQUENCE [LARGE SCALE GENOMIC DNA]</scope>
    <source>
        <strain evidence="2">4086291</strain>
    </source>
</reference>
<evidence type="ECO:0000313" key="2">
    <source>
        <dbReference type="EMBL" id="OSX75793.1"/>
    </source>
</evidence>
<feature type="region of interest" description="Disordered" evidence="1">
    <location>
        <begin position="256"/>
        <end position="292"/>
    </location>
</feature>
<evidence type="ECO:0000313" key="3">
    <source>
        <dbReference type="Proteomes" id="UP000218209"/>
    </source>
</evidence>
<dbReference type="AlphaFoldDB" id="A0A1X6P579"/>
<name>A0A1X6P579_PORUM</name>